<evidence type="ECO:0000313" key="3">
    <source>
        <dbReference type="Proteomes" id="UP001176940"/>
    </source>
</evidence>
<evidence type="ECO:0000313" key="2">
    <source>
        <dbReference type="EMBL" id="CAJ0963873.1"/>
    </source>
</evidence>
<comment type="caution">
    <text evidence="2">The sequence shown here is derived from an EMBL/GenBank/DDBJ whole genome shotgun (WGS) entry which is preliminary data.</text>
</comment>
<dbReference type="Proteomes" id="UP001176940">
    <property type="component" value="Unassembled WGS sequence"/>
</dbReference>
<dbReference type="InterPro" id="IPR033305">
    <property type="entry name" value="Hydin-like"/>
</dbReference>
<organism evidence="2 3">
    <name type="scientific">Ranitomeya imitator</name>
    <name type="common">mimic poison frog</name>
    <dbReference type="NCBI Taxonomy" id="111125"/>
    <lineage>
        <taxon>Eukaryota</taxon>
        <taxon>Metazoa</taxon>
        <taxon>Chordata</taxon>
        <taxon>Craniata</taxon>
        <taxon>Vertebrata</taxon>
        <taxon>Euteleostomi</taxon>
        <taxon>Amphibia</taxon>
        <taxon>Batrachia</taxon>
        <taxon>Anura</taxon>
        <taxon>Neobatrachia</taxon>
        <taxon>Hyloidea</taxon>
        <taxon>Dendrobatidae</taxon>
        <taxon>Dendrobatinae</taxon>
        <taxon>Ranitomeya</taxon>
    </lineage>
</organism>
<dbReference type="InterPro" id="IPR058536">
    <property type="entry name" value="Ig_CFAP65_4th"/>
</dbReference>
<accession>A0ABN9MEX5</accession>
<reference evidence="2" key="1">
    <citation type="submission" date="2023-07" db="EMBL/GenBank/DDBJ databases">
        <authorList>
            <person name="Stuckert A."/>
        </authorList>
    </citation>
    <scope>NUCLEOTIDE SEQUENCE</scope>
</reference>
<dbReference type="PANTHER" id="PTHR23053">
    <property type="entry name" value="DLEC1 DELETED IN LUNG AND ESOPHAGEAL CANCER 1"/>
    <property type="match status" value="1"/>
</dbReference>
<protein>
    <recommendedName>
        <fullName evidence="1">CFAP65 fourth Ig-like domain-containing protein</fullName>
    </recommendedName>
</protein>
<sequence length="817" mass="90026">MDVQATPPIGRDRSCQTNLISFYEEVDISDRSTLLFHITNKGQFSFNYSCALTVPRGLQDFLSVSPRSGLVGPGQRTQTSLTFCPTRPCTVRDVLLTLKIENGPEITRPLRGSAVQPGIHFSFTEHNFGHCFVFHAGMQPVRETLVITNKDSRPFSIDCLYINTAHMEIDFCANVLSPRRQNGGANHVEVVDPKYKVLNFGAVNIGQTMKRAISIVNRSLAPVSCTLHLSPNVPALQDPQVLSLSPSGKVTLPARGGLCQLEVQFTPRSRIAPFAEEVLLESCGVMRSLFMVRGCSQGLALSLDQDYVSFGAVVLQSQATRRIVLSNTGELGARFQWDITQLEPDFSISPASGYITADSEVTFDVVFHPAEIRSDVHYKNLLCCIEGGKTLALTLSGSCVGLPSMKEVVNFQCQVRSKQTQAIALSNKTNQTWNLRPVIDGEHWSGEDFITVEAHQQNKPYVVTYYPLLMSAEGRKHQGSLFFPLPDGTGLLYLLQGLAEPPKSSGSVIREVPCKTSYTELLSVSNWLRKPQRFRAIVDILKPERMDSATTIKGLDYMEVPGGARRDYKLNFHSHKEGTFSTKVTFRNETTQEYMFYYVTFKATAPGIVSTIELVTPVRQSTAATLCVENPLAAPVTFTTDCRVPEINLPPHITVPAQSEGTLMFEYQPLRTGESTGRLMLQSNDLGLFQYDLLLKATPAVSEKPLYLRTTLGSSQVLSARFMNFTRQKTEYSCKVDNSDFHVDKVVMAAPGSQGGSEVSVEVTYEPVQLGESRAVLHISSPQGGEYIIPLFGSAMAPKPQGPLQIRAGSSISIHPL</sequence>
<dbReference type="Pfam" id="PF24507">
    <property type="entry name" value="Ig_CFAP65_4th"/>
    <property type="match status" value="1"/>
</dbReference>
<proteinExistence type="predicted"/>
<dbReference type="EMBL" id="CAUEEQ010058645">
    <property type="protein sequence ID" value="CAJ0963873.1"/>
    <property type="molecule type" value="Genomic_DNA"/>
</dbReference>
<name>A0ABN9MEX5_9NEOB</name>
<dbReference type="Gene3D" id="2.60.40.10">
    <property type="entry name" value="Immunoglobulins"/>
    <property type="match status" value="3"/>
</dbReference>
<dbReference type="InterPro" id="IPR013783">
    <property type="entry name" value="Ig-like_fold"/>
</dbReference>
<dbReference type="PANTHER" id="PTHR23053:SF0">
    <property type="entry name" value="HYDROCEPHALUS-INDUCING PROTEIN HOMOLOG"/>
    <property type="match status" value="1"/>
</dbReference>
<evidence type="ECO:0000259" key="1">
    <source>
        <dbReference type="Pfam" id="PF24507"/>
    </source>
</evidence>
<gene>
    <name evidence="2" type="ORF">RIMI_LOCUS18860155</name>
</gene>
<feature type="domain" description="CFAP65 fourth Ig-like" evidence="1">
    <location>
        <begin position="308"/>
        <end position="399"/>
    </location>
</feature>
<keyword evidence="3" id="KW-1185">Reference proteome</keyword>